<evidence type="ECO:0000256" key="1">
    <source>
        <dbReference type="ARBA" id="ARBA00004370"/>
    </source>
</evidence>
<dbReference type="PROSITE" id="PS50885">
    <property type="entry name" value="HAMP"/>
    <property type="match status" value="1"/>
</dbReference>
<reference evidence="7 8" key="1">
    <citation type="journal article" date="2012" name="Int. J. Syst. Evol. Microbiol.">
        <title>Shewanella dokdonensis sp. nov., isolated from seawater.</title>
        <authorList>
            <person name="Sung H.R."/>
            <person name="Yoon J.H."/>
            <person name="Ghim S.Y."/>
        </authorList>
    </citation>
    <scope>NUCLEOTIDE SEQUENCE [LARGE SCALE GENOMIC DNA]</scope>
    <source>
        <strain evidence="7 8">DSM 23626</strain>
    </source>
</reference>
<dbReference type="PANTHER" id="PTHR32089:SF120">
    <property type="entry name" value="METHYL-ACCEPTING CHEMOTAXIS PROTEIN TLPQ"/>
    <property type="match status" value="1"/>
</dbReference>
<evidence type="ECO:0000256" key="3">
    <source>
        <dbReference type="ARBA" id="ARBA00029447"/>
    </source>
</evidence>
<dbReference type="CDD" id="cd06225">
    <property type="entry name" value="HAMP"/>
    <property type="match status" value="1"/>
</dbReference>
<comment type="subcellular location">
    <subcellularLocation>
        <location evidence="1">Membrane</location>
    </subcellularLocation>
</comment>
<protein>
    <submittedName>
        <fullName evidence="7">Methyl-accepting chemotaxis protein</fullName>
    </submittedName>
</protein>
<gene>
    <name evidence="7" type="ORF">KHX94_06710</name>
</gene>
<dbReference type="Pfam" id="PF00672">
    <property type="entry name" value="HAMP"/>
    <property type="match status" value="1"/>
</dbReference>
<accession>A0ABX8DIZ7</accession>
<dbReference type="InterPro" id="IPR004090">
    <property type="entry name" value="Chemotax_Me-accpt_rcpt"/>
</dbReference>
<keyword evidence="8" id="KW-1185">Reference proteome</keyword>
<dbReference type="PRINTS" id="PR00260">
    <property type="entry name" value="CHEMTRNSDUCR"/>
</dbReference>
<dbReference type="Pfam" id="PF00015">
    <property type="entry name" value="MCPsignal"/>
    <property type="match status" value="1"/>
</dbReference>
<evidence type="ECO:0000259" key="6">
    <source>
        <dbReference type="PROSITE" id="PS50885"/>
    </source>
</evidence>
<dbReference type="Pfam" id="PF12729">
    <property type="entry name" value="4HB_MCP_1"/>
    <property type="match status" value="1"/>
</dbReference>
<feature type="domain" description="Methyl-accepting transducer" evidence="5">
    <location>
        <begin position="268"/>
        <end position="504"/>
    </location>
</feature>
<evidence type="ECO:0000313" key="7">
    <source>
        <dbReference type="EMBL" id="QVK24773.1"/>
    </source>
</evidence>
<sequence>MLRRIKIGKRLILGFGILVLLSVVVGASALYRMFEIKANLNNISERRLPAALLVGEMNRNLLLLRVATLKLMNAATADEKSKLQQSLDITSGKYQEASKKAEVFHKTKAGRAAFEKVLNAKSAYDKIQQLLLDQINAGDLQAAHALQSSQFNQVSEQITEALSDLAEYQRHTGKKQAAMAADSLKIAEVTVVSSIAFATIAGILLAVLFSNSLVRPMRIAVAASQKIAAGDLSYQFDDHEPDEAGELIRAMAQMRQQLHNTIEAISQSASQLTTTSQDLHAITEASARTIQQQNAELDMAVTAVTELTAAVEEVAKSAAATSANSTHVDTTANDGQQQVNSTVDAIQSLERELQGSKDCILSLSRQISNIGSVMDVIRGIAEQTNLLALNAAIEAARAGESGRGFAVVADEVRALAHRTQESTKQIEDTIKAVEAETAQTVSVMGQSSKRATETLELAKHSGAAIEQITDAIGKISDQNLTIANAAEEQATVAREVDKNLLNIKDLSEQTAESAKETKNSSEQLAQLAQRLSGMVHKFKI</sequence>
<dbReference type="PROSITE" id="PS50111">
    <property type="entry name" value="CHEMOTAXIS_TRANSDUC_2"/>
    <property type="match status" value="1"/>
</dbReference>
<organism evidence="7 8">
    <name type="scientific">Shewanella dokdonensis</name>
    <dbReference type="NCBI Taxonomy" id="712036"/>
    <lineage>
        <taxon>Bacteria</taxon>
        <taxon>Pseudomonadati</taxon>
        <taxon>Pseudomonadota</taxon>
        <taxon>Gammaproteobacteria</taxon>
        <taxon>Alteromonadales</taxon>
        <taxon>Shewanellaceae</taxon>
        <taxon>Shewanella</taxon>
    </lineage>
</organism>
<dbReference type="EMBL" id="CP074572">
    <property type="protein sequence ID" value="QVK24773.1"/>
    <property type="molecule type" value="Genomic_DNA"/>
</dbReference>
<dbReference type="SMART" id="SM00283">
    <property type="entry name" value="MA"/>
    <property type="match status" value="1"/>
</dbReference>
<proteinExistence type="inferred from homology"/>
<dbReference type="InterPro" id="IPR024478">
    <property type="entry name" value="HlyB_4HB_MCP"/>
</dbReference>
<dbReference type="Gene3D" id="1.10.287.950">
    <property type="entry name" value="Methyl-accepting chemotaxis protein"/>
    <property type="match status" value="1"/>
</dbReference>
<dbReference type="PANTHER" id="PTHR32089">
    <property type="entry name" value="METHYL-ACCEPTING CHEMOTAXIS PROTEIN MCPB"/>
    <property type="match status" value="1"/>
</dbReference>
<evidence type="ECO:0000256" key="4">
    <source>
        <dbReference type="PROSITE-ProRule" id="PRU00284"/>
    </source>
</evidence>
<evidence type="ECO:0000313" key="8">
    <source>
        <dbReference type="Proteomes" id="UP000676428"/>
    </source>
</evidence>
<dbReference type="InterPro" id="IPR003660">
    <property type="entry name" value="HAMP_dom"/>
</dbReference>
<comment type="similarity">
    <text evidence="3">Belongs to the methyl-accepting chemotaxis (MCP) protein family.</text>
</comment>
<dbReference type="SMART" id="SM00304">
    <property type="entry name" value="HAMP"/>
    <property type="match status" value="1"/>
</dbReference>
<feature type="domain" description="HAMP" evidence="6">
    <location>
        <begin position="211"/>
        <end position="263"/>
    </location>
</feature>
<dbReference type="Proteomes" id="UP000676428">
    <property type="component" value="Chromosome"/>
</dbReference>
<dbReference type="SUPFAM" id="SSF58104">
    <property type="entry name" value="Methyl-accepting chemotaxis protein (MCP) signaling domain"/>
    <property type="match status" value="1"/>
</dbReference>
<evidence type="ECO:0000256" key="2">
    <source>
        <dbReference type="ARBA" id="ARBA00023224"/>
    </source>
</evidence>
<dbReference type="CDD" id="cd11386">
    <property type="entry name" value="MCP_signal"/>
    <property type="match status" value="1"/>
</dbReference>
<dbReference type="InterPro" id="IPR004089">
    <property type="entry name" value="MCPsignal_dom"/>
</dbReference>
<name>A0ABX8DIZ7_9GAMM</name>
<evidence type="ECO:0000259" key="5">
    <source>
        <dbReference type="PROSITE" id="PS50111"/>
    </source>
</evidence>
<keyword evidence="2 4" id="KW-0807">Transducer</keyword>